<organism evidence="2">
    <name type="scientific">Blautia hansenii</name>
    <name type="common">Ruminococcus hansenii</name>
    <dbReference type="NCBI Taxonomy" id="1322"/>
    <lineage>
        <taxon>Bacteria</taxon>
        <taxon>Bacillati</taxon>
        <taxon>Bacillota</taxon>
        <taxon>Clostridia</taxon>
        <taxon>Lachnospirales</taxon>
        <taxon>Lachnospiraceae</taxon>
        <taxon>Blautia</taxon>
    </lineage>
</organism>
<name>A0A6N2V2L7_BLAHA</name>
<feature type="transmembrane region" description="Helical" evidence="1">
    <location>
        <begin position="69"/>
        <end position="87"/>
    </location>
</feature>
<evidence type="ECO:0000313" key="2">
    <source>
        <dbReference type="EMBL" id="VYT24388.1"/>
    </source>
</evidence>
<feature type="transmembrane region" description="Helical" evidence="1">
    <location>
        <begin position="229"/>
        <end position="248"/>
    </location>
</feature>
<dbReference type="AlphaFoldDB" id="A0A6N2V2L7"/>
<feature type="transmembrane region" description="Helical" evidence="1">
    <location>
        <begin position="153"/>
        <end position="169"/>
    </location>
</feature>
<gene>
    <name evidence="2" type="ORF">BHLFYP23_00818</name>
</gene>
<reference evidence="2" key="1">
    <citation type="submission" date="2019-11" db="EMBL/GenBank/DDBJ databases">
        <authorList>
            <person name="Feng L."/>
        </authorList>
    </citation>
    <scope>NUCLEOTIDE SEQUENCE</scope>
    <source>
        <strain evidence="2">BhanseniiLFYP23</strain>
    </source>
</reference>
<feature type="transmembrane region" description="Helical" evidence="1">
    <location>
        <begin position="126"/>
        <end position="144"/>
    </location>
</feature>
<dbReference type="EMBL" id="CACRSY010000014">
    <property type="protein sequence ID" value="VYT24388.1"/>
    <property type="molecule type" value="Genomic_DNA"/>
</dbReference>
<protein>
    <submittedName>
        <fullName evidence="2">TraX protein</fullName>
    </submittedName>
</protein>
<feature type="transmembrane region" description="Helical" evidence="1">
    <location>
        <begin position="199"/>
        <end position="217"/>
    </location>
</feature>
<accession>A0A6N2V2L7</accession>
<keyword evidence="1" id="KW-0472">Membrane</keyword>
<sequence length="255" mass="29291">MKANFSLSKKQLLPPVLTSGALKWIALITMFIDHIGAIILEKGAISAYNQGLSSAFSYDTSVFLSKLDFFIRQIGRISFPIFCFLLVEGFYHTSNRKKYALRLFLFACISEIPFDLCFRGKILEFSYQNVMFTLLIGFLTMWAIEILKEKKEILGIIPAVLGILTGFLFHADYNWKGIVLILVLYVFYFYPVEKTIAGCLALYWEATACLAFIPINLYNHKKGNGPKYFFYFFYPVHLLILFLIRYALFGLPAMS</sequence>
<evidence type="ECO:0000256" key="1">
    <source>
        <dbReference type="SAM" id="Phobius"/>
    </source>
</evidence>
<dbReference type="Pfam" id="PF05857">
    <property type="entry name" value="TraX"/>
    <property type="match status" value="1"/>
</dbReference>
<keyword evidence="1" id="KW-0812">Transmembrane</keyword>
<feature type="transmembrane region" description="Helical" evidence="1">
    <location>
        <begin position="175"/>
        <end position="192"/>
    </location>
</feature>
<feature type="transmembrane region" description="Helical" evidence="1">
    <location>
        <begin position="21"/>
        <end position="40"/>
    </location>
</feature>
<dbReference type="InterPro" id="IPR008875">
    <property type="entry name" value="TraX"/>
</dbReference>
<proteinExistence type="predicted"/>
<dbReference type="RefSeq" id="WP_003021253.1">
    <property type="nucleotide sequence ID" value="NZ_CACRSY010000014.1"/>
</dbReference>
<keyword evidence="1" id="KW-1133">Transmembrane helix</keyword>